<name>A0A9N8LNR5_9BASI</name>
<comment type="caution">
    <text evidence="1">The sequence shown here is derived from an EMBL/GenBank/DDBJ whole genome shotgun (WGS) entry which is preliminary data.</text>
</comment>
<proteinExistence type="predicted"/>
<reference evidence="1 2" key="1">
    <citation type="submission" date="2020-10" db="EMBL/GenBank/DDBJ databases">
        <authorList>
            <person name="Sedaghatjoo S."/>
        </authorList>
    </citation>
    <scope>NUCLEOTIDE SEQUENCE [LARGE SCALE GENOMIC DNA]</scope>
    <source>
        <strain evidence="1 2">LLFL</strain>
    </source>
</reference>
<evidence type="ECO:0000313" key="2">
    <source>
        <dbReference type="Proteomes" id="UP000836404"/>
    </source>
</evidence>
<dbReference type="InterPro" id="IPR036388">
    <property type="entry name" value="WH-like_DNA-bd_sf"/>
</dbReference>
<evidence type="ECO:0000313" key="1">
    <source>
        <dbReference type="EMBL" id="CAD6966091.1"/>
    </source>
</evidence>
<protein>
    <submittedName>
        <fullName evidence="1">Uncharacterized protein</fullName>
    </submittedName>
</protein>
<dbReference type="EMBL" id="CAJHJF010008312">
    <property type="protein sequence ID" value="CAD6966091.1"/>
    <property type="molecule type" value="Genomic_DNA"/>
</dbReference>
<dbReference type="Proteomes" id="UP000836404">
    <property type="component" value="Unassembled WGS sequence"/>
</dbReference>
<sequence length="198" mass="22130">MSRIARTALRDSRLGQFFRSSCFHWTPQNAASTLQAHHLQGATPSGVSILQQASGGRSPPSLSKDDCERLVVGLLIKDSLQDDYLYNAYAVVVRCTLIGTQVRIGHSLPHRPGQRVTRVRVRQVRRRMAGEVRNLKRTLVQSKTITLSRLQVNEDGGHRGRSADALHHHQRPSITIHLRTDNITPHLTYGGVSGRSHR</sequence>
<dbReference type="Gene3D" id="1.10.10.10">
    <property type="entry name" value="Winged helix-like DNA-binding domain superfamily/Winged helix DNA-binding domain"/>
    <property type="match status" value="1"/>
</dbReference>
<dbReference type="AlphaFoldDB" id="A0A9N8LNR5"/>
<organism evidence="1 2">
    <name type="scientific">Tilletia laevis</name>
    <dbReference type="NCBI Taxonomy" id="157183"/>
    <lineage>
        <taxon>Eukaryota</taxon>
        <taxon>Fungi</taxon>
        <taxon>Dikarya</taxon>
        <taxon>Basidiomycota</taxon>
        <taxon>Ustilaginomycotina</taxon>
        <taxon>Exobasidiomycetes</taxon>
        <taxon>Tilletiales</taxon>
        <taxon>Tilletiaceae</taxon>
        <taxon>Tilletia</taxon>
    </lineage>
</organism>
<accession>A0A9N8LNR5</accession>
<keyword evidence="2" id="KW-1185">Reference proteome</keyword>
<gene>
    <name evidence="1" type="ORF">JKILLFL_G2526</name>
</gene>